<dbReference type="GO" id="GO:1990281">
    <property type="term" value="C:efflux pump complex"/>
    <property type="evidence" value="ECO:0007669"/>
    <property type="project" value="TreeGrafter"/>
</dbReference>
<dbReference type="PANTHER" id="PTHR30469">
    <property type="entry name" value="MULTIDRUG RESISTANCE PROTEIN MDTA"/>
    <property type="match status" value="1"/>
</dbReference>
<comment type="similarity">
    <text evidence="1">Belongs to the membrane fusion protein (MFP) (TC 8.A.1) family.</text>
</comment>
<feature type="domain" description="CusB-like beta-barrel" evidence="4">
    <location>
        <begin position="197"/>
        <end position="276"/>
    </location>
</feature>
<dbReference type="Gene3D" id="2.40.420.20">
    <property type="match status" value="1"/>
</dbReference>
<dbReference type="HOGENOM" id="CLU_018816_1_2_3"/>
<evidence type="ECO:0000256" key="1">
    <source>
        <dbReference type="ARBA" id="ARBA00009477"/>
    </source>
</evidence>
<dbReference type="Gene3D" id="2.40.50.100">
    <property type="match status" value="1"/>
</dbReference>
<dbReference type="NCBIfam" id="TIGR01730">
    <property type="entry name" value="RND_mfp"/>
    <property type="match status" value="1"/>
</dbReference>
<dbReference type="InterPro" id="IPR058792">
    <property type="entry name" value="Beta-barrel_RND_2"/>
</dbReference>
<dbReference type="Pfam" id="PF25954">
    <property type="entry name" value="Beta-barrel_RND_2"/>
    <property type="match status" value="1"/>
</dbReference>
<dbReference type="EMBL" id="CP003495">
    <property type="protein sequence ID" value="AFY28718.1"/>
    <property type="molecule type" value="Genomic_DNA"/>
</dbReference>
<protein>
    <submittedName>
        <fullName evidence="5">RND family efflux transporter, MFP subunit</fullName>
    </submittedName>
</protein>
<evidence type="ECO:0000313" key="5">
    <source>
        <dbReference type="EMBL" id="AFY28718.1"/>
    </source>
</evidence>
<keyword evidence="2" id="KW-0732">Signal</keyword>
<gene>
    <name evidence="5" type="ordered locus">Cyagr_1559</name>
</gene>
<name>K9P6W6_CYAGP</name>
<dbReference type="STRING" id="292564.Cyagr_1559"/>
<evidence type="ECO:0000259" key="4">
    <source>
        <dbReference type="Pfam" id="PF25954"/>
    </source>
</evidence>
<dbReference type="GO" id="GO:0015562">
    <property type="term" value="F:efflux transmembrane transporter activity"/>
    <property type="evidence" value="ECO:0007669"/>
    <property type="project" value="TreeGrafter"/>
</dbReference>
<dbReference type="Proteomes" id="UP000010388">
    <property type="component" value="Chromosome"/>
</dbReference>
<dbReference type="Pfam" id="PF25917">
    <property type="entry name" value="BSH_RND"/>
    <property type="match status" value="1"/>
</dbReference>
<reference evidence="6" key="1">
    <citation type="journal article" date="2013" name="Proc. Natl. Acad. Sci. U.S.A.">
        <title>Improving the coverage of the cyanobacterial phylum using diversity-driven genome sequencing.</title>
        <authorList>
            <person name="Shih P.M."/>
            <person name="Wu D."/>
            <person name="Latifi A."/>
            <person name="Axen S.D."/>
            <person name="Fewer D.P."/>
            <person name="Talla E."/>
            <person name="Calteau A."/>
            <person name="Cai F."/>
            <person name="Tandeau de Marsac N."/>
            <person name="Rippka R."/>
            <person name="Herdman M."/>
            <person name="Sivonen K."/>
            <person name="Coursin T."/>
            <person name="Laurent T."/>
            <person name="Goodwin L."/>
            <person name="Nolan M."/>
            <person name="Davenport K.W."/>
            <person name="Han C.S."/>
            <person name="Rubin E.M."/>
            <person name="Eisen J.A."/>
            <person name="Woyke T."/>
            <person name="Gugger M."/>
            <person name="Kerfeld C.A."/>
        </authorList>
    </citation>
    <scope>NUCLEOTIDE SEQUENCE [LARGE SCALE GENOMIC DNA]</scope>
    <source>
        <strain evidence="6">ATCC 27147 / PCC 6307</strain>
    </source>
</reference>
<dbReference type="InterPro" id="IPR006143">
    <property type="entry name" value="RND_pump_MFP"/>
</dbReference>
<dbReference type="SUPFAM" id="SSF111369">
    <property type="entry name" value="HlyD-like secretion proteins"/>
    <property type="match status" value="1"/>
</dbReference>
<dbReference type="PROSITE" id="PS51257">
    <property type="entry name" value="PROKAR_LIPOPROTEIN"/>
    <property type="match status" value="1"/>
</dbReference>
<feature type="domain" description="Multidrug resistance protein MdtA-like barrel-sandwich hybrid" evidence="3">
    <location>
        <begin position="66"/>
        <end position="192"/>
    </location>
</feature>
<dbReference type="InterPro" id="IPR058625">
    <property type="entry name" value="MdtA-like_BSH"/>
</dbReference>
<dbReference type="AlphaFoldDB" id="K9P6W6"/>
<dbReference type="PATRIC" id="fig|292564.3.peg.1484"/>
<dbReference type="eggNOG" id="COG0845">
    <property type="taxonomic scope" value="Bacteria"/>
</dbReference>
<dbReference type="PANTHER" id="PTHR30469:SF39">
    <property type="entry name" value="SLL0180 PROTEIN"/>
    <property type="match status" value="1"/>
</dbReference>
<accession>K9P6W6</accession>
<feature type="chain" id="PRO_5003934534" evidence="2">
    <location>
        <begin position="26"/>
        <end position="393"/>
    </location>
</feature>
<evidence type="ECO:0000313" key="6">
    <source>
        <dbReference type="Proteomes" id="UP000010388"/>
    </source>
</evidence>
<dbReference type="Gene3D" id="1.10.287.470">
    <property type="entry name" value="Helix hairpin bin"/>
    <property type="match status" value="1"/>
</dbReference>
<evidence type="ECO:0000259" key="3">
    <source>
        <dbReference type="Pfam" id="PF25917"/>
    </source>
</evidence>
<feature type="signal peptide" evidence="2">
    <location>
        <begin position="1"/>
        <end position="25"/>
    </location>
</feature>
<proteinExistence type="inferred from homology"/>
<dbReference type="Gene3D" id="2.40.30.170">
    <property type="match status" value="1"/>
</dbReference>
<dbReference type="KEGG" id="cgc:Cyagr_1559"/>
<evidence type="ECO:0000256" key="2">
    <source>
        <dbReference type="SAM" id="SignalP"/>
    </source>
</evidence>
<dbReference type="RefSeq" id="WP_015109169.1">
    <property type="nucleotide sequence ID" value="NC_019675.1"/>
</dbReference>
<sequence>MRRYDPGLVRWQALPSLLPLTWLLAACGSAAPEARPPLVVQTVTVGEFRFTPGIETISTIESTSNVVMRPQSDGRVVRILAREGQQVKAGQPILVLDNVQESATLDSDRAEAIKDRVNAERYVFLNEQGAVSTKDRDYYITQAIQSRDQARSSAATLGYKFVTAPIDGQIGNLDSVKLGDYVRQGQAITGIVNNASLWTLMDVPATQSSQVKIGQPVQVESQGNPPVRGVGRVVFVSPYFANATQSSGQPNTVLVKAEFPNLTGVLKTGQYVRNRIITGSSDQLAVPVEAVMMQAQQPFVYRVLPLSTVLPRIKASDQLLPAQKQKLEKLPGTTPVVVQTAVKLGKLQNNAYPVLSGLSKGDEVVVSNTALLRSGMPVRRAPAPAPAPAPAAS</sequence>
<organism evidence="5 6">
    <name type="scientific">Cyanobium gracile (strain ATCC 27147 / PCC 6307)</name>
    <dbReference type="NCBI Taxonomy" id="292564"/>
    <lineage>
        <taxon>Bacteria</taxon>
        <taxon>Bacillati</taxon>
        <taxon>Cyanobacteriota</taxon>
        <taxon>Cyanophyceae</taxon>
        <taxon>Synechococcales</taxon>
        <taxon>Prochlorococcaceae</taxon>
        <taxon>Cyanobium</taxon>
    </lineage>
</organism>